<protein>
    <recommendedName>
        <fullName evidence="1">Polyphenol oxidase C-terminal domain-containing protein</fullName>
    </recommendedName>
</protein>
<organism evidence="2 3">
    <name type="scientific">Camellia sinensis</name>
    <name type="common">Tea plant</name>
    <name type="synonym">Thea sinensis</name>
    <dbReference type="NCBI Taxonomy" id="4442"/>
    <lineage>
        <taxon>Eukaryota</taxon>
        <taxon>Viridiplantae</taxon>
        <taxon>Streptophyta</taxon>
        <taxon>Embryophyta</taxon>
        <taxon>Tracheophyta</taxon>
        <taxon>Spermatophyta</taxon>
        <taxon>Magnoliopsida</taxon>
        <taxon>eudicotyledons</taxon>
        <taxon>Gunneridae</taxon>
        <taxon>Pentapetalae</taxon>
        <taxon>asterids</taxon>
        <taxon>Ericales</taxon>
        <taxon>Theaceae</taxon>
        <taxon>Camellia</taxon>
    </lineage>
</organism>
<dbReference type="InterPro" id="IPR022740">
    <property type="entry name" value="Polyphenol_oxidase_C"/>
</dbReference>
<dbReference type="EMBL" id="JACBKZ010000008">
    <property type="protein sequence ID" value="KAF5944445.1"/>
    <property type="molecule type" value="Genomic_DNA"/>
</dbReference>
<reference evidence="2 3" key="2">
    <citation type="submission" date="2020-07" db="EMBL/GenBank/DDBJ databases">
        <title>Genome assembly of wild tea tree DASZ reveals pedigree and selection history of tea varieties.</title>
        <authorList>
            <person name="Zhang W."/>
        </authorList>
    </citation>
    <scope>NUCLEOTIDE SEQUENCE [LARGE SCALE GENOMIC DNA]</scope>
    <source>
        <strain evidence="3">cv. G240</strain>
        <tissue evidence="2">Leaf</tissue>
    </source>
</reference>
<evidence type="ECO:0000313" key="2">
    <source>
        <dbReference type="EMBL" id="KAF5944445.1"/>
    </source>
</evidence>
<evidence type="ECO:0000259" key="1">
    <source>
        <dbReference type="Pfam" id="PF12143"/>
    </source>
</evidence>
<reference evidence="3" key="1">
    <citation type="journal article" date="2020" name="Nat. Commun.">
        <title>Genome assembly of wild tea tree DASZ reveals pedigree and selection history of tea varieties.</title>
        <authorList>
            <person name="Zhang W."/>
            <person name="Zhang Y."/>
            <person name="Qiu H."/>
            <person name="Guo Y."/>
            <person name="Wan H."/>
            <person name="Zhang X."/>
            <person name="Scossa F."/>
            <person name="Alseekh S."/>
            <person name="Zhang Q."/>
            <person name="Wang P."/>
            <person name="Xu L."/>
            <person name="Schmidt M.H."/>
            <person name="Jia X."/>
            <person name="Li D."/>
            <person name="Zhu A."/>
            <person name="Guo F."/>
            <person name="Chen W."/>
            <person name="Ni D."/>
            <person name="Usadel B."/>
            <person name="Fernie A.R."/>
            <person name="Wen W."/>
        </authorList>
    </citation>
    <scope>NUCLEOTIDE SEQUENCE [LARGE SCALE GENOMIC DNA]</scope>
    <source>
        <strain evidence="3">cv. G240</strain>
    </source>
</reference>
<dbReference type="GO" id="GO:0004097">
    <property type="term" value="F:catechol oxidase activity"/>
    <property type="evidence" value="ECO:0007669"/>
    <property type="project" value="InterPro"/>
</dbReference>
<feature type="domain" description="Polyphenol oxidase C-terminal" evidence="1">
    <location>
        <begin position="13"/>
        <end position="143"/>
    </location>
</feature>
<dbReference type="Pfam" id="PF12143">
    <property type="entry name" value="PPO1_KFDV"/>
    <property type="match status" value="1"/>
</dbReference>
<dbReference type="AlphaFoldDB" id="A0A7J7GW80"/>
<accession>A0A7J7GW80</accession>
<comment type="caution">
    <text evidence="2">The sequence shown here is derived from an EMBL/GenBank/DDBJ whole genome shotgun (WGS) entry which is preliminary data.</text>
</comment>
<keyword evidence="3" id="KW-1185">Reference proteome</keyword>
<proteinExistence type="predicted"/>
<dbReference type="PANTHER" id="PTHR36608">
    <property type="entry name" value="POLYPHENOL OXIDASE C, CHLOROPLASTIC-LIKE"/>
    <property type="match status" value="1"/>
</dbReference>
<evidence type="ECO:0000313" key="3">
    <source>
        <dbReference type="Proteomes" id="UP000593564"/>
    </source>
</evidence>
<name>A0A7J7GW80_CAMSI</name>
<dbReference type="PANTHER" id="PTHR36608:SF1">
    <property type="entry name" value="POLYPHENOL OXIDASE C, CHLOROPLASTIC-LIKE"/>
    <property type="match status" value="1"/>
</dbReference>
<dbReference type="Proteomes" id="UP000593564">
    <property type="component" value="Unassembled WGS sequence"/>
</dbReference>
<sequence length="145" mass="16158">MATETLDSVAIVFPRKLDEVVKVVKVVVKRPKKLRSKREKEEDEEVVVVEGIEVERDVSMKFDVFINDEDDAASGPEKTEFAGSFMNVPRKHKHGKKIRTGLRLGITELLEDLGAEDDKSVLVTSVPRYGSDAITIGGVKIEFDS</sequence>
<gene>
    <name evidence="2" type="ORF">HYC85_018522</name>
</gene>